<feature type="transmembrane region" description="Helical" evidence="3">
    <location>
        <begin position="229"/>
        <end position="248"/>
    </location>
</feature>
<dbReference type="PANTHER" id="PTHR33918">
    <property type="entry name" value="OS01G0704200 PROTEIN"/>
    <property type="match status" value="1"/>
</dbReference>
<dbReference type="EMBL" id="CM017695">
    <property type="protein sequence ID" value="TYH06513.1"/>
    <property type="molecule type" value="Genomic_DNA"/>
</dbReference>
<dbReference type="Proteomes" id="UP000323506">
    <property type="component" value="Chromosome A08"/>
</dbReference>
<evidence type="ECO:0000256" key="1">
    <source>
        <dbReference type="ARBA" id="ARBA00008932"/>
    </source>
</evidence>
<gene>
    <name evidence="5" type="ORF">ES288_A08G160900v1</name>
</gene>
<dbReference type="InterPro" id="IPR013783">
    <property type="entry name" value="Ig-like_fold"/>
</dbReference>
<dbReference type="InterPro" id="IPR000535">
    <property type="entry name" value="MSP_dom"/>
</dbReference>
<dbReference type="SUPFAM" id="SSF49354">
    <property type="entry name" value="PapD-like"/>
    <property type="match status" value="1"/>
</dbReference>
<name>A0A5D2FM32_GOSDA</name>
<feature type="transmembrane region" description="Helical" evidence="3">
    <location>
        <begin position="198"/>
        <end position="217"/>
    </location>
</feature>
<dbReference type="Pfam" id="PF00635">
    <property type="entry name" value="Motile_Sperm"/>
    <property type="match status" value="1"/>
</dbReference>
<dbReference type="GO" id="GO:0005783">
    <property type="term" value="C:endoplasmic reticulum"/>
    <property type="evidence" value="ECO:0007669"/>
    <property type="project" value="UniProtKB-ARBA"/>
</dbReference>
<organism evidence="5 6">
    <name type="scientific">Gossypium darwinii</name>
    <name type="common">Darwin's cotton</name>
    <name type="synonym">Gossypium barbadense var. darwinii</name>
    <dbReference type="NCBI Taxonomy" id="34276"/>
    <lineage>
        <taxon>Eukaryota</taxon>
        <taxon>Viridiplantae</taxon>
        <taxon>Streptophyta</taxon>
        <taxon>Embryophyta</taxon>
        <taxon>Tracheophyta</taxon>
        <taxon>Spermatophyta</taxon>
        <taxon>Magnoliopsida</taxon>
        <taxon>eudicotyledons</taxon>
        <taxon>Gunneridae</taxon>
        <taxon>Pentapetalae</taxon>
        <taxon>rosids</taxon>
        <taxon>malvids</taxon>
        <taxon>Malvales</taxon>
        <taxon>Malvaceae</taxon>
        <taxon>Malvoideae</taxon>
        <taxon>Gossypium</taxon>
    </lineage>
</organism>
<evidence type="ECO:0000256" key="2">
    <source>
        <dbReference type="SAM" id="MobiDB-lite"/>
    </source>
</evidence>
<comment type="similarity">
    <text evidence="1">Belongs to the VAMP-associated protein (VAP) (TC 9.B.17) family.</text>
</comment>
<evidence type="ECO:0000313" key="6">
    <source>
        <dbReference type="Proteomes" id="UP000323506"/>
    </source>
</evidence>
<feature type="domain" description="MSP" evidence="4">
    <location>
        <begin position="308"/>
        <end position="433"/>
    </location>
</feature>
<dbReference type="AlphaFoldDB" id="A0A5D2FM32"/>
<feature type="compositionally biased region" description="Polar residues" evidence="2">
    <location>
        <begin position="458"/>
        <end position="468"/>
    </location>
</feature>
<keyword evidence="6" id="KW-1185">Reference proteome</keyword>
<sequence length="483" mass="53396">MASLAQAPPTMSIARIPQVRSNSIQLLKSSKVPHLLAIHHIHIRRYPSICCTKLPPWEHSPLTSVHTDKSGNNFLENPSELFETLRSGNKAENPTTKADHLTATTDRALAAAQARYLKLPMWVFGPCLLLITGMVPTLWLPISTIFIGPNEVSLFSLVGLDCIFHLGATFFLLMADYCAKTMNLRQVSKSKLPSNYQLCNLGATLAGFLIPLMLLLASQRGFMQPHLPFLPFAVLLGPYMLLLSVQVLTEILTWHWKSPVWLVTPIVYEGYRVLQLMRGLKLGAEIDAPAWVMHSIRGLVCWWILVLGMQLMRVAWFVGFTAQASQQQKADLLFSKLVQQADNYVAFKVKTTNPKKYCVRPNTGVVLPASTGNVIVTMQAQKEAPPDMQCKDKFLLQSVAASPGTAAKDITPEMFNKESGNHVEECKLRVVYIAPPQPPSPVQEGSEEGSSSTASVSDNGSLNASEFTSVPRAHVKQHEPQHN</sequence>
<proteinExistence type="inferred from homology"/>
<feature type="transmembrane region" description="Helical" evidence="3">
    <location>
        <begin position="299"/>
        <end position="319"/>
    </location>
</feature>
<accession>A0A5D2FM32</accession>
<evidence type="ECO:0000313" key="5">
    <source>
        <dbReference type="EMBL" id="TYH06513.1"/>
    </source>
</evidence>
<dbReference type="PROSITE" id="PS50202">
    <property type="entry name" value="MSP"/>
    <property type="match status" value="1"/>
</dbReference>
<keyword evidence="3" id="KW-0812">Transmembrane</keyword>
<dbReference type="FunFam" id="2.60.40.10:FF:000813">
    <property type="entry name" value="Vesicle-associated protein 1-1"/>
    <property type="match status" value="1"/>
</dbReference>
<dbReference type="InterPro" id="IPR008962">
    <property type="entry name" value="PapD-like_sf"/>
</dbReference>
<keyword evidence="3" id="KW-1133">Transmembrane helix</keyword>
<evidence type="ECO:0000256" key="3">
    <source>
        <dbReference type="SAM" id="Phobius"/>
    </source>
</evidence>
<feature type="transmembrane region" description="Helical" evidence="3">
    <location>
        <begin position="154"/>
        <end position="177"/>
    </location>
</feature>
<feature type="compositionally biased region" description="Low complexity" evidence="2">
    <location>
        <begin position="442"/>
        <end position="457"/>
    </location>
</feature>
<feature type="transmembrane region" description="Helical" evidence="3">
    <location>
        <begin position="122"/>
        <end position="142"/>
    </location>
</feature>
<feature type="region of interest" description="Disordered" evidence="2">
    <location>
        <begin position="434"/>
        <end position="483"/>
    </location>
</feature>
<protein>
    <recommendedName>
        <fullName evidence="4">MSP domain-containing protein</fullName>
    </recommendedName>
</protein>
<dbReference type="Gene3D" id="2.60.40.10">
    <property type="entry name" value="Immunoglobulins"/>
    <property type="match status" value="1"/>
</dbReference>
<evidence type="ECO:0000259" key="4">
    <source>
        <dbReference type="PROSITE" id="PS50202"/>
    </source>
</evidence>
<reference evidence="5 6" key="1">
    <citation type="submission" date="2019-06" db="EMBL/GenBank/DDBJ databases">
        <title>WGS assembly of Gossypium darwinii.</title>
        <authorList>
            <person name="Chen Z.J."/>
            <person name="Sreedasyam A."/>
            <person name="Ando A."/>
            <person name="Song Q."/>
            <person name="De L."/>
            <person name="Hulse-Kemp A."/>
            <person name="Ding M."/>
            <person name="Ye W."/>
            <person name="Kirkbride R."/>
            <person name="Jenkins J."/>
            <person name="Plott C."/>
            <person name="Lovell J."/>
            <person name="Lin Y.-M."/>
            <person name="Vaughn R."/>
            <person name="Liu B."/>
            <person name="Li W."/>
            <person name="Simpson S."/>
            <person name="Scheffler B."/>
            <person name="Saski C."/>
            <person name="Grover C."/>
            <person name="Hu G."/>
            <person name="Conover J."/>
            <person name="Carlson J."/>
            <person name="Shu S."/>
            <person name="Boston L."/>
            <person name="Williams M."/>
            <person name="Peterson D."/>
            <person name="Mcgee K."/>
            <person name="Jones D."/>
            <person name="Wendel J."/>
            <person name="Stelly D."/>
            <person name="Grimwood J."/>
            <person name="Schmutz J."/>
        </authorList>
    </citation>
    <scope>NUCLEOTIDE SEQUENCE [LARGE SCALE GENOMIC DNA]</scope>
    <source>
        <strain evidence="5">1808015.09</strain>
    </source>
</reference>
<dbReference type="PANTHER" id="PTHR33918:SF3">
    <property type="entry name" value="CYTOCHROME P450 FAMILY PROTEIN"/>
    <property type="match status" value="1"/>
</dbReference>
<keyword evidence="3" id="KW-0472">Membrane</keyword>